<evidence type="ECO:0000313" key="3">
    <source>
        <dbReference type="Proteomes" id="UP000813824"/>
    </source>
</evidence>
<dbReference type="OrthoDB" id="3262817at2759"/>
<name>A0A8K0XS80_9AGAR</name>
<evidence type="ECO:0000256" key="1">
    <source>
        <dbReference type="SAM" id="MobiDB-lite"/>
    </source>
</evidence>
<feature type="region of interest" description="Disordered" evidence="1">
    <location>
        <begin position="283"/>
        <end position="340"/>
    </location>
</feature>
<proteinExistence type="predicted"/>
<sequence>MKFSGAFAPNVRSDQEMIVFCFDDDRRVLVRCPLTLKDAEVLAEEEFGLNGLVWFETNELAECGPVNVRIREDTWVEASKLSAQVYVRASCPIKEQPIAAPPREQEPIVAMSGFESVLPLVGEVQESVRFKTDKTKNDHQDPTTATTDVKVNPGKLLTPASSASSIDPNEPASVMRPVHRPKNSTKVTKAKTTPRVQLRKPISVAVKHEESDDSDEDVPMLSAVEWSDDEAAVSIKEEPQDDNQHWLANDGTTVGIKTEEEAQLSLNATIPDKNNQLTDTVFLSPASQGKLSPRARSKTSKTGNPKPLSKSSRKGLSSFDLNQPPPANIVPHEGSVQTFK</sequence>
<accession>A0A8K0XS80</accession>
<dbReference type="EMBL" id="JAEVFJ010000007">
    <property type="protein sequence ID" value="KAH8103457.1"/>
    <property type="molecule type" value="Genomic_DNA"/>
</dbReference>
<keyword evidence="3" id="KW-1185">Reference proteome</keyword>
<reference evidence="2" key="1">
    <citation type="journal article" date="2021" name="New Phytol.">
        <title>Evolutionary innovations through gain and loss of genes in the ectomycorrhizal Boletales.</title>
        <authorList>
            <person name="Wu G."/>
            <person name="Miyauchi S."/>
            <person name="Morin E."/>
            <person name="Kuo A."/>
            <person name="Drula E."/>
            <person name="Varga T."/>
            <person name="Kohler A."/>
            <person name="Feng B."/>
            <person name="Cao Y."/>
            <person name="Lipzen A."/>
            <person name="Daum C."/>
            <person name="Hundley H."/>
            <person name="Pangilinan J."/>
            <person name="Johnson J."/>
            <person name="Barry K."/>
            <person name="LaButti K."/>
            <person name="Ng V."/>
            <person name="Ahrendt S."/>
            <person name="Min B."/>
            <person name="Choi I.G."/>
            <person name="Park H."/>
            <person name="Plett J.M."/>
            <person name="Magnuson J."/>
            <person name="Spatafora J.W."/>
            <person name="Nagy L.G."/>
            <person name="Henrissat B."/>
            <person name="Grigoriev I.V."/>
            <person name="Yang Z.L."/>
            <person name="Xu J."/>
            <person name="Martin F.M."/>
        </authorList>
    </citation>
    <scope>NUCLEOTIDE SEQUENCE</scope>
    <source>
        <strain evidence="2">KKN 215</strain>
    </source>
</reference>
<organism evidence="2 3">
    <name type="scientific">Cristinia sonorae</name>
    <dbReference type="NCBI Taxonomy" id="1940300"/>
    <lineage>
        <taxon>Eukaryota</taxon>
        <taxon>Fungi</taxon>
        <taxon>Dikarya</taxon>
        <taxon>Basidiomycota</taxon>
        <taxon>Agaricomycotina</taxon>
        <taxon>Agaricomycetes</taxon>
        <taxon>Agaricomycetidae</taxon>
        <taxon>Agaricales</taxon>
        <taxon>Pleurotineae</taxon>
        <taxon>Stephanosporaceae</taxon>
        <taxon>Cristinia</taxon>
    </lineage>
</organism>
<feature type="compositionally biased region" description="Polar residues" evidence="1">
    <location>
        <begin position="184"/>
        <end position="195"/>
    </location>
</feature>
<comment type="caution">
    <text evidence="2">The sequence shown here is derived from an EMBL/GenBank/DDBJ whole genome shotgun (WGS) entry which is preliminary data.</text>
</comment>
<dbReference type="AlphaFoldDB" id="A0A8K0XS80"/>
<gene>
    <name evidence="2" type="ORF">BXZ70DRAFT_731503</name>
</gene>
<feature type="compositionally biased region" description="Basic and acidic residues" evidence="1">
    <location>
        <begin position="131"/>
        <end position="141"/>
    </location>
</feature>
<protein>
    <submittedName>
        <fullName evidence="2">Uncharacterized protein</fullName>
    </submittedName>
</protein>
<feature type="region of interest" description="Disordered" evidence="1">
    <location>
        <begin position="131"/>
        <end position="195"/>
    </location>
</feature>
<dbReference type="Proteomes" id="UP000813824">
    <property type="component" value="Unassembled WGS sequence"/>
</dbReference>
<evidence type="ECO:0000313" key="2">
    <source>
        <dbReference type="EMBL" id="KAH8103457.1"/>
    </source>
</evidence>